<name>A0A7H9ANA3_9FLAO</name>
<keyword evidence="3" id="KW-1185">Reference proteome</keyword>
<evidence type="ECO:0000313" key="2">
    <source>
        <dbReference type="EMBL" id="QLG44755.1"/>
    </source>
</evidence>
<dbReference type="RefSeq" id="WP_179241087.1">
    <property type="nucleotide sequence ID" value="NZ_CP058595.1"/>
</dbReference>
<proteinExistence type="predicted"/>
<dbReference type="Proteomes" id="UP000509302">
    <property type="component" value="Chromosome"/>
</dbReference>
<dbReference type="KEGG" id="cagg:HYG79_05130"/>
<organism evidence="2 3">
    <name type="scientific">Costertonia aggregata</name>
    <dbReference type="NCBI Taxonomy" id="343403"/>
    <lineage>
        <taxon>Bacteria</taxon>
        <taxon>Pseudomonadati</taxon>
        <taxon>Bacteroidota</taxon>
        <taxon>Flavobacteriia</taxon>
        <taxon>Flavobacteriales</taxon>
        <taxon>Flavobacteriaceae</taxon>
        <taxon>Costertonia</taxon>
    </lineage>
</organism>
<dbReference type="SUPFAM" id="SSF48452">
    <property type="entry name" value="TPR-like"/>
    <property type="match status" value="1"/>
</dbReference>
<dbReference type="AlphaFoldDB" id="A0A7H9ANA3"/>
<evidence type="ECO:0000313" key="3">
    <source>
        <dbReference type="Proteomes" id="UP000509302"/>
    </source>
</evidence>
<sequence length="496" mass="55225">MKKSIYVLLFLFVLSACDEGFEELNVNPQKPIQVSVNNKLTAAQLFVSSERYDNWRAGLIYQSTMMQHIATTAGYWDGDKYTWNRGYASSLMDRYYGNAIKSLEDMLVQIDEEGLPAEMKAITRILRVFAFSRLTDLYGDVPYSEAGKAVLEGILTPKYDPQSEIYADMLKELEESAADLGTGTSQFGDADIIYNGDQAKWKRLANSLMLRLGLRLIKVDPAAAQSWATKAIAGGVMESNDDIFFVPHTAGPEGVNQNGNGEVFLVDANPRLSKTFVDFMKDRNDPRLPILGARRSDGSTDPADMIGFPNGLDANMLLEMTGEENLDNYVEPNRNIITGLDAPMIFQTYAEVEFMLAEANVRWGIGGDAETHYNNGVTAAMKTLSLYGDAGVIDDADIAAYLTANPYDAANAIEQIATQYWAVTFLNEYESFSNWRRTGFPVLTPVNYPGNVTNGTIPRRMSYSESEQVNNKANYDEAISRQGSDELTTRVWWDVE</sequence>
<evidence type="ECO:0000256" key="1">
    <source>
        <dbReference type="SAM" id="SignalP"/>
    </source>
</evidence>
<dbReference type="InterPro" id="IPR041662">
    <property type="entry name" value="SusD-like_2"/>
</dbReference>
<dbReference type="InterPro" id="IPR011990">
    <property type="entry name" value="TPR-like_helical_dom_sf"/>
</dbReference>
<feature type="chain" id="PRO_5029020452" evidence="1">
    <location>
        <begin position="19"/>
        <end position="496"/>
    </location>
</feature>
<dbReference type="EMBL" id="CP058595">
    <property type="protein sequence ID" value="QLG44755.1"/>
    <property type="molecule type" value="Genomic_DNA"/>
</dbReference>
<protein>
    <submittedName>
        <fullName evidence="2">SusD/RagB family nutrient-binding outer membrane lipoprotein</fullName>
    </submittedName>
</protein>
<dbReference type="PROSITE" id="PS51257">
    <property type="entry name" value="PROKAR_LIPOPROTEIN"/>
    <property type="match status" value="1"/>
</dbReference>
<feature type="signal peptide" evidence="1">
    <location>
        <begin position="1"/>
        <end position="18"/>
    </location>
</feature>
<accession>A0A7H9ANA3</accession>
<keyword evidence="2" id="KW-0449">Lipoprotein</keyword>
<reference evidence="2 3" key="1">
    <citation type="journal article" date="2006" name="Int. J. Syst. Evol. Microbiol.">
        <title>Costertonia aggregata gen. nov., sp. nov., a mesophilic marine bacterium of the family Flavobacteriaceae, isolated from a mature biofilm.</title>
        <authorList>
            <person name="Kwon K.K."/>
            <person name="Lee Y.K."/>
            <person name="Lee H.K."/>
        </authorList>
    </citation>
    <scope>NUCLEOTIDE SEQUENCE [LARGE SCALE GENOMIC DNA]</scope>
    <source>
        <strain evidence="2 3">KCCM 42265</strain>
    </source>
</reference>
<keyword evidence="1" id="KW-0732">Signal</keyword>
<dbReference type="Pfam" id="PF12771">
    <property type="entry name" value="SusD-like_2"/>
    <property type="match status" value="1"/>
</dbReference>
<gene>
    <name evidence="2" type="ORF">HYG79_05130</name>
</gene>
<dbReference type="Gene3D" id="1.25.40.390">
    <property type="match status" value="1"/>
</dbReference>